<dbReference type="OrthoDB" id="5587990at2"/>
<dbReference type="RefSeq" id="WP_126158182.1">
    <property type="nucleotide sequence ID" value="NZ_RQXW01000006.1"/>
</dbReference>
<evidence type="ECO:0008006" key="3">
    <source>
        <dbReference type="Google" id="ProtNLM"/>
    </source>
</evidence>
<dbReference type="EMBL" id="RQXW01000006">
    <property type="protein sequence ID" value="RTE66109.1"/>
    <property type="molecule type" value="Genomic_DNA"/>
</dbReference>
<dbReference type="Proteomes" id="UP000283087">
    <property type="component" value="Unassembled WGS sequence"/>
</dbReference>
<proteinExistence type="predicted"/>
<evidence type="ECO:0000313" key="1">
    <source>
        <dbReference type="EMBL" id="RTE66109.1"/>
    </source>
</evidence>
<name>A0A430KRH0_9GAMM</name>
<sequence length="84" mass="9757">MMITQHARKRLKQRAIPDAMASLIINYGKEMYQKGGTYKYQLTKRDAKHLKQDLNRVLNHLDSLSDTYLIESEDGRIITVGHII</sequence>
<comment type="caution">
    <text evidence="1">The sequence shown here is derived from an EMBL/GenBank/DDBJ whole genome shotgun (WGS) entry which is preliminary data.</text>
</comment>
<organism evidence="1 2">
    <name type="scientific">Amphritea opalescens</name>
    <dbReference type="NCBI Taxonomy" id="2490544"/>
    <lineage>
        <taxon>Bacteria</taxon>
        <taxon>Pseudomonadati</taxon>
        <taxon>Pseudomonadota</taxon>
        <taxon>Gammaproteobacteria</taxon>
        <taxon>Oceanospirillales</taxon>
        <taxon>Oceanospirillaceae</taxon>
        <taxon>Amphritea</taxon>
    </lineage>
</organism>
<evidence type="ECO:0000313" key="2">
    <source>
        <dbReference type="Proteomes" id="UP000283087"/>
    </source>
</evidence>
<keyword evidence="2" id="KW-1185">Reference proteome</keyword>
<accession>A0A430KRH0</accession>
<reference evidence="1 2" key="1">
    <citation type="submission" date="2018-11" db="EMBL/GenBank/DDBJ databases">
        <title>The draft genome sequence of Amphritea opalescens ANRC-JH13T.</title>
        <authorList>
            <person name="Fang Z."/>
            <person name="Zhang Y."/>
            <person name="Han X."/>
        </authorList>
    </citation>
    <scope>NUCLEOTIDE SEQUENCE [LARGE SCALE GENOMIC DNA]</scope>
    <source>
        <strain evidence="1 2">ANRC-JH13</strain>
    </source>
</reference>
<gene>
    <name evidence="1" type="ORF">EH243_08290</name>
</gene>
<dbReference type="AlphaFoldDB" id="A0A430KRH0"/>
<protein>
    <recommendedName>
        <fullName evidence="3">DUF4258 domain-containing protein</fullName>
    </recommendedName>
</protein>